<gene>
    <name evidence="1" type="ORF">P5673_026853</name>
</gene>
<name>A0AAD9PZS0_ACRCE</name>
<dbReference type="Proteomes" id="UP001249851">
    <property type="component" value="Unassembled WGS sequence"/>
</dbReference>
<sequence>MKKMTDHPRICTTRFLLFLIGHFVPFPVH</sequence>
<protein>
    <submittedName>
        <fullName evidence="1">Uncharacterized protein</fullName>
    </submittedName>
</protein>
<accession>A0AAD9PZS0</accession>
<evidence type="ECO:0000313" key="1">
    <source>
        <dbReference type="EMBL" id="KAK2552105.1"/>
    </source>
</evidence>
<evidence type="ECO:0000313" key="2">
    <source>
        <dbReference type="Proteomes" id="UP001249851"/>
    </source>
</evidence>
<organism evidence="1 2">
    <name type="scientific">Acropora cervicornis</name>
    <name type="common">Staghorn coral</name>
    <dbReference type="NCBI Taxonomy" id="6130"/>
    <lineage>
        <taxon>Eukaryota</taxon>
        <taxon>Metazoa</taxon>
        <taxon>Cnidaria</taxon>
        <taxon>Anthozoa</taxon>
        <taxon>Hexacorallia</taxon>
        <taxon>Scleractinia</taxon>
        <taxon>Astrocoeniina</taxon>
        <taxon>Acroporidae</taxon>
        <taxon>Acropora</taxon>
    </lineage>
</organism>
<reference evidence="1" key="2">
    <citation type="journal article" date="2023" name="Science">
        <title>Genomic signatures of disease resistance in endangered staghorn corals.</title>
        <authorList>
            <person name="Vollmer S.V."/>
            <person name="Selwyn J.D."/>
            <person name="Despard B.A."/>
            <person name="Roesel C.L."/>
        </authorList>
    </citation>
    <scope>NUCLEOTIDE SEQUENCE</scope>
    <source>
        <strain evidence="1">K2</strain>
    </source>
</reference>
<reference evidence="1" key="1">
    <citation type="journal article" date="2023" name="G3 (Bethesda)">
        <title>Whole genome assembly and annotation of the endangered Caribbean coral Acropora cervicornis.</title>
        <authorList>
            <person name="Selwyn J.D."/>
            <person name="Vollmer S.V."/>
        </authorList>
    </citation>
    <scope>NUCLEOTIDE SEQUENCE</scope>
    <source>
        <strain evidence="1">K2</strain>
    </source>
</reference>
<keyword evidence="2" id="KW-1185">Reference proteome</keyword>
<proteinExistence type="predicted"/>
<dbReference type="EMBL" id="JARQWQ010000090">
    <property type="protein sequence ID" value="KAK2552105.1"/>
    <property type="molecule type" value="Genomic_DNA"/>
</dbReference>
<comment type="caution">
    <text evidence="1">The sequence shown here is derived from an EMBL/GenBank/DDBJ whole genome shotgun (WGS) entry which is preliminary data.</text>
</comment>
<dbReference type="AlphaFoldDB" id="A0AAD9PZS0"/>